<dbReference type="InterPro" id="IPR026881">
    <property type="entry name" value="WYL_dom"/>
</dbReference>
<dbReference type="Gene3D" id="1.10.10.10">
    <property type="entry name" value="Winged helix-like DNA-binding domain superfamily/Winged helix DNA-binding domain"/>
    <property type="match status" value="1"/>
</dbReference>
<dbReference type="Pfam" id="PF08279">
    <property type="entry name" value="HTH_11"/>
    <property type="match status" value="1"/>
</dbReference>
<dbReference type="GO" id="GO:0003700">
    <property type="term" value="F:DNA-binding transcription factor activity"/>
    <property type="evidence" value="ECO:0007669"/>
    <property type="project" value="InterPro"/>
</dbReference>
<keyword evidence="5" id="KW-1185">Reference proteome</keyword>
<dbReference type="PROSITE" id="PS51000">
    <property type="entry name" value="HTH_DEOR_2"/>
    <property type="match status" value="1"/>
</dbReference>
<dbReference type="PIRSF" id="PIRSF016838">
    <property type="entry name" value="PafC"/>
    <property type="match status" value="1"/>
</dbReference>
<dbReference type="RefSeq" id="WP_091828850.1">
    <property type="nucleotide sequence ID" value="NZ_FNZK01000002.1"/>
</dbReference>
<name>A0A1H6UVB9_9FIRM</name>
<dbReference type="EMBL" id="FNZK01000002">
    <property type="protein sequence ID" value="SEI96208.1"/>
    <property type="molecule type" value="Genomic_DNA"/>
</dbReference>
<dbReference type="InterPro" id="IPR036390">
    <property type="entry name" value="WH_DNA-bd_sf"/>
</dbReference>
<protein>
    <submittedName>
        <fullName evidence="4">Predicted DNA-binding transcriptional regulator YafY, contains an HTH and WYL domains</fullName>
    </submittedName>
</protein>
<evidence type="ECO:0000259" key="3">
    <source>
        <dbReference type="PROSITE" id="PS51000"/>
    </source>
</evidence>
<dbReference type="InterPro" id="IPR028349">
    <property type="entry name" value="PafC-like"/>
</dbReference>
<gene>
    <name evidence="4" type="ORF">SAMN05660742_10287</name>
</gene>
<dbReference type="Proteomes" id="UP000199662">
    <property type="component" value="Unassembled WGS sequence"/>
</dbReference>
<dbReference type="Pfam" id="PF13280">
    <property type="entry name" value="WYL"/>
    <property type="match status" value="1"/>
</dbReference>
<feature type="domain" description="HTH deoR-type" evidence="3">
    <location>
        <begin position="2"/>
        <end position="57"/>
    </location>
</feature>
<dbReference type="InterPro" id="IPR001034">
    <property type="entry name" value="DeoR_HTH"/>
</dbReference>
<reference evidence="4 5" key="1">
    <citation type="submission" date="2016-10" db="EMBL/GenBank/DDBJ databases">
        <authorList>
            <person name="de Groot N.N."/>
        </authorList>
    </citation>
    <scope>NUCLEOTIDE SEQUENCE [LARGE SCALE GENOMIC DNA]</scope>
    <source>
        <strain evidence="4 5">DSM 2179</strain>
    </source>
</reference>
<dbReference type="SMART" id="SM00420">
    <property type="entry name" value="HTH_DEOR"/>
    <property type="match status" value="1"/>
</dbReference>
<dbReference type="PANTHER" id="PTHR34580:SF1">
    <property type="entry name" value="PROTEIN PAFC"/>
    <property type="match status" value="1"/>
</dbReference>
<sequence length="316" mass="36248">MKIERLVAILSILANVDRITAKELADRFEVSKRTILRDLDTLNGAGIPIISYPGIGGGVGVSEGYKINKNILSTSDLEKIFTGLSALNSIQQDHAITNLLAKLLPDMKEKTDFQSDYVIDLSSWFFDNMITKKISDIRQAIIQRNCICLEYISIHTRMERVIEPHRLVFKQSNWYVYAFCRERKEFRLFKVRRIASYKILDETFEFHAFEKIEVGKAYGNNVFCPSDQEKQFKIILEYDILNEFFLTDRVDASLCKRSLDGDATVGTICFSASELTWVADFVFGILDKVRVIAPAELKVEIKQRLNKINSLYKGDI</sequence>
<evidence type="ECO:0000313" key="5">
    <source>
        <dbReference type="Proteomes" id="UP000199662"/>
    </source>
</evidence>
<dbReference type="PANTHER" id="PTHR34580">
    <property type="match status" value="1"/>
</dbReference>
<evidence type="ECO:0000256" key="2">
    <source>
        <dbReference type="ARBA" id="ARBA00023163"/>
    </source>
</evidence>
<dbReference type="GO" id="GO:0003677">
    <property type="term" value="F:DNA binding"/>
    <property type="evidence" value="ECO:0007669"/>
    <property type="project" value="UniProtKB-KW"/>
</dbReference>
<accession>A0A1H6UVB9</accession>
<organism evidence="4 5">
    <name type="scientific">Propionispira arboris</name>
    <dbReference type="NCBI Taxonomy" id="84035"/>
    <lineage>
        <taxon>Bacteria</taxon>
        <taxon>Bacillati</taxon>
        <taxon>Bacillota</taxon>
        <taxon>Negativicutes</taxon>
        <taxon>Selenomonadales</taxon>
        <taxon>Selenomonadaceae</taxon>
        <taxon>Propionispira</taxon>
    </lineage>
</organism>
<evidence type="ECO:0000256" key="1">
    <source>
        <dbReference type="ARBA" id="ARBA00023015"/>
    </source>
</evidence>
<keyword evidence="2" id="KW-0804">Transcription</keyword>
<dbReference type="InterPro" id="IPR036388">
    <property type="entry name" value="WH-like_DNA-bd_sf"/>
</dbReference>
<keyword evidence="4" id="KW-0238">DNA-binding</keyword>
<dbReference type="SUPFAM" id="SSF46785">
    <property type="entry name" value="Winged helix' DNA-binding domain"/>
    <property type="match status" value="1"/>
</dbReference>
<dbReference type="PROSITE" id="PS52050">
    <property type="entry name" value="WYL"/>
    <property type="match status" value="1"/>
</dbReference>
<keyword evidence="1" id="KW-0805">Transcription regulation</keyword>
<dbReference type="InterPro" id="IPR013196">
    <property type="entry name" value="HTH_11"/>
</dbReference>
<evidence type="ECO:0000313" key="4">
    <source>
        <dbReference type="EMBL" id="SEI96208.1"/>
    </source>
</evidence>
<dbReference type="InterPro" id="IPR051534">
    <property type="entry name" value="CBASS_pafABC_assoc_protein"/>
</dbReference>
<dbReference type="STRING" id="84035.SAMN05660742_10287"/>
<dbReference type="AlphaFoldDB" id="A0A1H6UVB9"/>
<proteinExistence type="predicted"/>